<evidence type="ECO:0000313" key="1">
    <source>
        <dbReference type="EMBL" id="JAD37825.1"/>
    </source>
</evidence>
<protein>
    <submittedName>
        <fullName evidence="1">Uncharacterized protein</fullName>
    </submittedName>
</protein>
<accession>A0A0A8ZM51</accession>
<name>A0A0A8ZM51_ARUDO</name>
<organism evidence="1">
    <name type="scientific">Arundo donax</name>
    <name type="common">Giant reed</name>
    <name type="synonym">Donax arundinaceus</name>
    <dbReference type="NCBI Taxonomy" id="35708"/>
    <lineage>
        <taxon>Eukaryota</taxon>
        <taxon>Viridiplantae</taxon>
        <taxon>Streptophyta</taxon>
        <taxon>Embryophyta</taxon>
        <taxon>Tracheophyta</taxon>
        <taxon>Spermatophyta</taxon>
        <taxon>Magnoliopsida</taxon>
        <taxon>Liliopsida</taxon>
        <taxon>Poales</taxon>
        <taxon>Poaceae</taxon>
        <taxon>PACMAD clade</taxon>
        <taxon>Arundinoideae</taxon>
        <taxon>Arundineae</taxon>
        <taxon>Arundo</taxon>
    </lineage>
</organism>
<dbReference type="AlphaFoldDB" id="A0A0A8ZM51"/>
<proteinExistence type="predicted"/>
<sequence length="59" mass="6645">MATPICAITVTLPSPLHRRQLSLEIARPSSALLRLISSLILCVECNDCWRFKIETSRYG</sequence>
<reference evidence="1" key="2">
    <citation type="journal article" date="2015" name="Data Brief">
        <title>Shoot transcriptome of the giant reed, Arundo donax.</title>
        <authorList>
            <person name="Barrero R.A."/>
            <person name="Guerrero F.D."/>
            <person name="Moolhuijzen P."/>
            <person name="Goolsby J.A."/>
            <person name="Tidwell J."/>
            <person name="Bellgard S.E."/>
            <person name="Bellgard M.I."/>
        </authorList>
    </citation>
    <scope>NUCLEOTIDE SEQUENCE</scope>
    <source>
        <tissue evidence="1">Shoot tissue taken approximately 20 cm above the soil surface</tissue>
    </source>
</reference>
<dbReference type="EMBL" id="GBRH01260070">
    <property type="protein sequence ID" value="JAD37825.1"/>
    <property type="molecule type" value="Transcribed_RNA"/>
</dbReference>
<reference evidence="1" key="1">
    <citation type="submission" date="2014-09" db="EMBL/GenBank/DDBJ databases">
        <authorList>
            <person name="Magalhaes I.L.F."/>
            <person name="Oliveira U."/>
            <person name="Santos F.R."/>
            <person name="Vidigal T.H.D.A."/>
            <person name="Brescovit A.D."/>
            <person name="Santos A.J."/>
        </authorList>
    </citation>
    <scope>NUCLEOTIDE SEQUENCE</scope>
    <source>
        <tissue evidence="1">Shoot tissue taken approximately 20 cm above the soil surface</tissue>
    </source>
</reference>